<sequence length="100" mass="10894">MRWLSRGGGGQGGPVRLGLWLHVIPALVALQREGHASTDALPHTALGMSTTWTISRFLTRRAPQSTGYCCRSHSHAMPRCHTSTAHVMTTTASERYASHT</sequence>
<accession>Q2QRU9</accession>
<feature type="signal peptide" evidence="1">
    <location>
        <begin position="1"/>
        <end position="36"/>
    </location>
</feature>
<protein>
    <recommendedName>
        <fullName evidence="3">Secreted protein</fullName>
    </recommendedName>
</protein>
<keyword evidence="1" id="KW-0732">Signal</keyword>
<dbReference type="EMBL" id="DP000011">
    <property type="protein sequence ID" value="ABA98064.1"/>
    <property type="molecule type" value="Genomic_DNA"/>
</dbReference>
<name>Q2QRU9_ORYSJ</name>
<reference evidence="2" key="1">
    <citation type="journal article" date="2005" name="BMC Biol.">
        <title>The sequence of rice chromosomes 11 and 12, rich in disease resistance genes and recent gene duplications.</title>
        <authorList>
            <consortium name="The rice chromosomes 11 and 12 sequencing consortia"/>
        </authorList>
    </citation>
    <scope>NUCLEOTIDE SEQUENCE [LARGE SCALE GENOMIC DNA]</scope>
</reference>
<reference evidence="2" key="3">
    <citation type="submission" date="2006-01" db="EMBL/GenBank/DDBJ databases">
        <authorList>
            <person name="Buell R."/>
        </authorList>
    </citation>
    <scope>NUCLEOTIDE SEQUENCE</scope>
</reference>
<dbReference type="AlphaFoldDB" id="Q2QRU9"/>
<evidence type="ECO:0000256" key="1">
    <source>
        <dbReference type="SAM" id="SignalP"/>
    </source>
</evidence>
<gene>
    <name evidence="2" type="ordered locus">LOC_Os12g26330</name>
</gene>
<feature type="chain" id="PRO_5004214124" description="Secreted protein" evidence="1">
    <location>
        <begin position="37"/>
        <end position="100"/>
    </location>
</feature>
<evidence type="ECO:0008006" key="3">
    <source>
        <dbReference type="Google" id="ProtNLM"/>
    </source>
</evidence>
<proteinExistence type="predicted"/>
<reference evidence="2" key="2">
    <citation type="submission" date="2005-04" db="EMBL/GenBank/DDBJ databases">
        <authorList>
            <person name="Buell C.R."/>
            <person name="Wing R.A."/>
            <person name="McCombie W.A."/>
            <person name="Ouyang S."/>
        </authorList>
    </citation>
    <scope>NUCLEOTIDE SEQUENCE</scope>
</reference>
<evidence type="ECO:0000313" key="2">
    <source>
        <dbReference type="EMBL" id="ABA98064.1"/>
    </source>
</evidence>
<organism evidence="2">
    <name type="scientific">Oryza sativa subsp. japonica</name>
    <name type="common">Rice</name>
    <dbReference type="NCBI Taxonomy" id="39947"/>
    <lineage>
        <taxon>Eukaryota</taxon>
        <taxon>Viridiplantae</taxon>
        <taxon>Streptophyta</taxon>
        <taxon>Embryophyta</taxon>
        <taxon>Tracheophyta</taxon>
        <taxon>Spermatophyta</taxon>
        <taxon>Magnoliopsida</taxon>
        <taxon>Liliopsida</taxon>
        <taxon>Poales</taxon>
        <taxon>Poaceae</taxon>
        <taxon>BOP clade</taxon>
        <taxon>Oryzoideae</taxon>
        <taxon>Oryzeae</taxon>
        <taxon>Oryzinae</taxon>
        <taxon>Oryza</taxon>
        <taxon>Oryza sativa</taxon>
    </lineage>
</organism>